<dbReference type="InterPro" id="IPR006171">
    <property type="entry name" value="TOPRIM_dom"/>
</dbReference>
<comment type="subcellular location">
    <subcellularLocation>
        <location evidence="11">Cytoplasm</location>
    </subcellularLocation>
</comment>
<name>A0A1H9DCU1_9LACT</name>
<evidence type="ECO:0000259" key="14">
    <source>
        <dbReference type="PROSITE" id="PS50880"/>
    </source>
</evidence>
<dbReference type="NCBIfam" id="TIGR00334">
    <property type="entry name" value="5S_RNA_mat_M5"/>
    <property type="match status" value="1"/>
</dbReference>
<evidence type="ECO:0000256" key="11">
    <source>
        <dbReference type="HAMAP-Rule" id="MF_01469"/>
    </source>
</evidence>
<keyword evidence="6 11" id="KW-0699">rRNA-binding</keyword>
<evidence type="ECO:0000256" key="4">
    <source>
        <dbReference type="ARBA" id="ARBA00022722"/>
    </source>
</evidence>
<dbReference type="InterPro" id="IPR004466">
    <property type="entry name" value="RNase_M5"/>
</dbReference>
<dbReference type="EMBL" id="FOEN01000005">
    <property type="protein sequence ID" value="SEQ11284.1"/>
    <property type="molecule type" value="Genomic_DNA"/>
</dbReference>
<dbReference type="AlphaFoldDB" id="A0A1H9DCU1"/>
<evidence type="ECO:0000256" key="9">
    <source>
        <dbReference type="ARBA" id="ARBA00022842"/>
    </source>
</evidence>
<feature type="coiled-coil region" evidence="13">
    <location>
        <begin position="162"/>
        <end position="189"/>
    </location>
</feature>
<sequence length="195" mass="22114">MMNEIPQEVIVVEGRDDSQRLIQTYGPQIKTIETNGSALSRQTLQQIVRAAEASGIIVFTDPDYQGERIRRLIQEAVPEARHAYLSQDQARAQRPGCSLGIEHAQAADIRSALAKVMTPQLANDLDRIPMSELMRLKLVGHPQARRYRQRVAQHFNLGHLNGKQLQKRLAQYNIQLSELERFMKEATDDQATTNC</sequence>
<comment type="catalytic activity">
    <reaction evidence="11">
        <text>Endonucleolytic cleavage of RNA, removing 21 and 42 nucleotides, respectively, from the 5'- and 3'-termini of a 5S-rRNA precursor.</text>
        <dbReference type="EC" id="3.1.26.8"/>
    </reaction>
</comment>
<keyword evidence="10 11" id="KW-0694">RNA-binding</keyword>
<dbReference type="CDD" id="cd01027">
    <property type="entry name" value="TOPRIM_RNase_M5_like"/>
    <property type="match status" value="1"/>
</dbReference>
<evidence type="ECO:0000313" key="16">
    <source>
        <dbReference type="Proteomes" id="UP000198833"/>
    </source>
</evidence>
<evidence type="ECO:0000256" key="3">
    <source>
        <dbReference type="ARBA" id="ARBA00022552"/>
    </source>
</evidence>
<gene>
    <name evidence="11" type="primary">rnmV</name>
    <name evidence="15" type="ORF">SAMN04488558_10599</name>
</gene>
<dbReference type="Pfam" id="PF01751">
    <property type="entry name" value="Toprim"/>
    <property type="match status" value="1"/>
</dbReference>
<keyword evidence="4 11" id="KW-0540">Nuclease</keyword>
<dbReference type="GO" id="GO:0006364">
    <property type="term" value="P:rRNA processing"/>
    <property type="evidence" value="ECO:0007669"/>
    <property type="project" value="UniProtKB-UniRule"/>
</dbReference>
<proteinExistence type="inferred from homology"/>
<feature type="domain" description="Toprim" evidence="14">
    <location>
        <begin position="7"/>
        <end position="96"/>
    </location>
</feature>
<keyword evidence="1 11" id="KW-0963">Cytoplasm</keyword>
<dbReference type="InterPro" id="IPR034141">
    <property type="entry name" value="TOPRIM_RNase_M5-like"/>
</dbReference>
<dbReference type="PANTHER" id="PTHR39156:SF2">
    <property type="entry name" value="DNA PRIMASE (BACTERIAL TYPE) AND SMALL PRIMASE-LIKE PROTEINS"/>
    <property type="match status" value="1"/>
</dbReference>
<dbReference type="EC" id="3.1.26.8" evidence="11 12"/>
<dbReference type="Gene3D" id="3.40.1360.10">
    <property type="match status" value="1"/>
</dbReference>
<evidence type="ECO:0000256" key="13">
    <source>
        <dbReference type="SAM" id="Coils"/>
    </source>
</evidence>
<evidence type="ECO:0000313" key="15">
    <source>
        <dbReference type="EMBL" id="SEQ11284.1"/>
    </source>
</evidence>
<dbReference type="HAMAP" id="MF_01469">
    <property type="entry name" value="RNase_M5"/>
    <property type="match status" value="1"/>
</dbReference>
<evidence type="ECO:0000256" key="2">
    <source>
        <dbReference type="ARBA" id="ARBA00022517"/>
    </source>
</evidence>
<dbReference type="GO" id="GO:0005737">
    <property type="term" value="C:cytoplasm"/>
    <property type="evidence" value="ECO:0007669"/>
    <property type="project" value="UniProtKB-SubCell"/>
</dbReference>
<dbReference type="GO" id="GO:0019843">
    <property type="term" value="F:rRNA binding"/>
    <property type="evidence" value="ECO:0007669"/>
    <property type="project" value="UniProtKB-KW"/>
</dbReference>
<reference evidence="15 16" key="1">
    <citation type="submission" date="2016-10" db="EMBL/GenBank/DDBJ databases">
        <authorList>
            <person name="de Groot N.N."/>
        </authorList>
    </citation>
    <scope>NUCLEOTIDE SEQUENCE [LARGE SCALE GENOMIC DNA]</scope>
    <source>
        <strain evidence="15 16">DSM 15695</strain>
    </source>
</reference>
<keyword evidence="5" id="KW-0479">Metal-binding</keyword>
<keyword evidence="13" id="KW-0175">Coiled coil</keyword>
<dbReference type="GO" id="GO:0046872">
    <property type="term" value="F:metal ion binding"/>
    <property type="evidence" value="ECO:0007669"/>
    <property type="project" value="UniProtKB-KW"/>
</dbReference>
<evidence type="ECO:0000256" key="8">
    <source>
        <dbReference type="ARBA" id="ARBA00022801"/>
    </source>
</evidence>
<dbReference type="Pfam" id="PF13331">
    <property type="entry name" value="DUF4093"/>
    <property type="match status" value="1"/>
</dbReference>
<dbReference type="GO" id="GO:0043822">
    <property type="term" value="F:ribonuclease M5 activity"/>
    <property type="evidence" value="ECO:0007669"/>
    <property type="project" value="UniProtKB-UniRule"/>
</dbReference>
<keyword evidence="16" id="KW-1185">Reference proteome</keyword>
<dbReference type="STRING" id="89093.SAMN04488558_10599"/>
<evidence type="ECO:0000256" key="7">
    <source>
        <dbReference type="ARBA" id="ARBA00022759"/>
    </source>
</evidence>
<keyword evidence="7 11" id="KW-0255">Endonuclease</keyword>
<dbReference type="PANTHER" id="PTHR39156">
    <property type="entry name" value="RIBONUCLEASE M5"/>
    <property type="match status" value="1"/>
</dbReference>
<evidence type="ECO:0000256" key="10">
    <source>
        <dbReference type="ARBA" id="ARBA00022884"/>
    </source>
</evidence>
<keyword evidence="3 11" id="KW-0698">rRNA processing</keyword>
<dbReference type="SUPFAM" id="SSF110455">
    <property type="entry name" value="Toprim domain"/>
    <property type="match status" value="1"/>
</dbReference>
<dbReference type="InterPro" id="IPR025156">
    <property type="entry name" value="RNase_M5_C"/>
</dbReference>
<evidence type="ECO:0000256" key="12">
    <source>
        <dbReference type="NCBIfam" id="TIGR00334"/>
    </source>
</evidence>
<comment type="similarity">
    <text evidence="11">Belongs to the ribonuclease M5 family.</text>
</comment>
<evidence type="ECO:0000256" key="6">
    <source>
        <dbReference type="ARBA" id="ARBA00022730"/>
    </source>
</evidence>
<keyword evidence="8 11" id="KW-0378">Hydrolase</keyword>
<organism evidence="15 16">
    <name type="scientific">Ignavigranum ruoffiae</name>
    <dbReference type="NCBI Taxonomy" id="89093"/>
    <lineage>
        <taxon>Bacteria</taxon>
        <taxon>Bacillati</taxon>
        <taxon>Bacillota</taxon>
        <taxon>Bacilli</taxon>
        <taxon>Lactobacillales</taxon>
        <taxon>Aerococcaceae</taxon>
        <taxon>Ignavigranum</taxon>
    </lineage>
</organism>
<dbReference type="Proteomes" id="UP000198833">
    <property type="component" value="Unassembled WGS sequence"/>
</dbReference>
<protein>
    <recommendedName>
        <fullName evidence="11 12">Ribonuclease M5</fullName>
        <ecNumber evidence="11 12">3.1.26.8</ecNumber>
    </recommendedName>
    <alternativeName>
        <fullName evidence="11">RNase M5</fullName>
    </alternativeName>
    <alternativeName>
        <fullName evidence="11">Ribosomal RNA terminal maturase M5</fullName>
    </alternativeName>
</protein>
<dbReference type="SMART" id="SM00493">
    <property type="entry name" value="TOPRIM"/>
    <property type="match status" value="1"/>
</dbReference>
<dbReference type="PROSITE" id="PS50880">
    <property type="entry name" value="TOPRIM"/>
    <property type="match status" value="1"/>
</dbReference>
<dbReference type="RefSeq" id="WP_234971679.1">
    <property type="nucleotide sequence ID" value="NZ_FOEN01000005.1"/>
</dbReference>
<comment type="function">
    <text evidence="11">Required for correct processing of both the 5' and 3' ends of 5S rRNA precursor. Cleaves both sides of a double-stranded region yielding mature 5S rRNA in one step.</text>
</comment>
<accession>A0A1H9DCU1</accession>
<evidence type="ECO:0000256" key="1">
    <source>
        <dbReference type="ARBA" id="ARBA00022490"/>
    </source>
</evidence>
<keyword evidence="9" id="KW-0460">Magnesium</keyword>
<evidence type="ECO:0000256" key="5">
    <source>
        <dbReference type="ARBA" id="ARBA00022723"/>
    </source>
</evidence>
<keyword evidence="2 11" id="KW-0690">Ribosome biogenesis</keyword>